<keyword evidence="2" id="KW-1185">Reference proteome</keyword>
<dbReference type="Proteomes" id="UP001139031">
    <property type="component" value="Unassembled WGS sequence"/>
</dbReference>
<sequence>MPTILLTIAVLGAVMLGMAVGAIFAGKYLKGSCGGLANGSCECNETQRRSCSTKSAA</sequence>
<evidence type="ECO:0000313" key="1">
    <source>
        <dbReference type="EMBL" id="MBZ5712603.1"/>
    </source>
</evidence>
<accession>A0ABS7TWH5</accession>
<comment type="caution">
    <text evidence="1">The sequence shown here is derived from an EMBL/GenBank/DDBJ whole genome shotgun (WGS) entry which is preliminary data.</text>
</comment>
<organism evidence="1 2">
    <name type="scientific">Nannocystis pusilla</name>
    <dbReference type="NCBI Taxonomy" id="889268"/>
    <lineage>
        <taxon>Bacteria</taxon>
        <taxon>Pseudomonadati</taxon>
        <taxon>Myxococcota</taxon>
        <taxon>Polyangia</taxon>
        <taxon>Nannocystales</taxon>
        <taxon>Nannocystaceae</taxon>
        <taxon>Nannocystis</taxon>
    </lineage>
</organism>
<evidence type="ECO:0008006" key="3">
    <source>
        <dbReference type="Google" id="ProtNLM"/>
    </source>
</evidence>
<dbReference type="RefSeq" id="WP_224194356.1">
    <property type="nucleotide sequence ID" value="NZ_JAIRAU010000032.1"/>
</dbReference>
<evidence type="ECO:0000313" key="2">
    <source>
        <dbReference type="Proteomes" id="UP001139031"/>
    </source>
</evidence>
<protein>
    <recommendedName>
        <fullName evidence="3">(Na+)-NQR maturation NqrM</fullName>
    </recommendedName>
</protein>
<name>A0ABS7TWH5_9BACT</name>
<proteinExistence type="predicted"/>
<dbReference type="EMBL" id="JAIRAU010000032">
    <property type="protein sequence ID" value="MBZ5712603.1"/>
    <property type="molecule type" value="Genomic_DNA"/>
</dbReference>
<gene>
    <name evidence="1" type="ORF">K7C98_25455</name>
</gene>
<reference evidence="1" key="1">
    <citation type="submission" date="2021-08" db="EMBL/GenBank/DDBJ databases">
        <authorList>
            <person name="Stevens D.C."/>
        </authorList>
    </citation>
    <scope>NUCLEOTIDE SEQUENCE</scope>
    <source>
        <strain evidence="1">DSM 53165</strain>
    </source>
</reference>